<dbReference type="EMBL" id="CATQJL010000305">
    <property type="protein sequence ID" value="CAJ0601747.1"/>
    <property type="molecule type" value="Genomic_DNA"/>
</dbReference>
<dbReference type="Pfam" id="PF01060">
    <property type="entry name" value="TTR-52"/>
    <property type="match status" value="2"/>
</dbReference>
<dbReference type="Proteomes" id="UP001176961">
    <property type="component" value="Unassembled WGS sequence"/>
</dbReference>
<comment type="caution">
    <text evidence="6">The sequence shown here is derived from an EMBL/GenBank/DDBJ whole genome shotgun (WGS) entry which is preliminary data.</text>
</comment>
<dbReference type="InterPro" id="IPR001534">
    <property type="entry name" value="Transthyretin-like"/>
</dbReference>
<protein>
    <recommendedName>
        <fullName evidence="8">Transthyretin-like family protein</fullName>
    </recommendedName>
</protein>
<accession>A0AA36M9N3</accession>
<feature type="chain" id="PRO_5041446966" description="Transthyretin-like family protein" evidence="5">
    <location>
        <begin position="21"/>
        <end position="242"/>
    </location>
</feature>
<dbReference type="Gene3D" id="2.60.40.3330">
    <property type="match status" value="2"/>
</dbReference>
<evidence type="ECO:0000313" key="7">
    <source>
        <dbReference type="Proteomes" id="UP001176961"/>
    </source>
</evidence>
<keyword evidence="3" id="KW-0964">Secreted</keyword>
<evidence type="ECO:0000256" key="3">
    <source>
        <dbReference type="ARBA" id="ARBA00022525"/>
    </source>
</evidence>
<evidence type="ECO:0008006" key="8">
    <source>
        <dbReference type="Google" id="ProtNLM"/>
    </source>
</evidence>
<evidence type="ECO:0000313" key="6">
    <source>
        <dbReference type="EMBL" id="CAJ0601747.1"/>
    </source>
</evidence>
<name>A0AA36M9N3_CYLNA</name>
<comment type="similarity">
    <text evidence="2">Belongs to the nematode transthyretin-like family.</text>
</comment>
<comment type="subcellular location">
    <subcellularLocation>
        <location evidence="1">Secreted</location>
    </subcellularLocation>
</comment>
<evidence type="ECO:0000256" key="4">
    <source>
        <dbReference type="ARBA" id="ARBA00022729"/>
    </source>
</evidence>
<feature type="signal peptide" evidence="5">
    <location>
        <begin position="1"/>
        <end position="20"/>
    </location>
</feature>
<dbReference type="PANTHER" id="PTHR21700">
    <property type="entry name" value="TRANSTHYRETIN-LIKE FAMILY PROTEIN-RELATED"/>
    <property type="match status" value="1"/>
</dbReference>
<reference evidence="6" key="1">
    <citation type="submission" date="2023-07" db="EMBL/GenBank/DDBJ databases">
        <authorList>
            <consortium name="CYATHOMIX"/>
        </authorList>
    </citation>
    <scope>NUCLEOTIDE SEQUENCE</scope>
    <source>
        <strain evidence="6">N/A</strain>
    </source>
</reference>
<dbReference type="GO" id="GO:0005576">
    <property type="term" value="C:extracellular region"/>
    <property type="evidence" value="ECO:0007669"/>
    <property type="project" value="UniProtKB-SubCell"/>
</dbReference>
<keyword evidence="7" id="KW-1185">Reference proteome</keyword>
<dbReference type="GO" id="GO:0009986">
    <property type="term" value="C:cell surface"/>
    <property type="evidence" value="ECO:0007669"/>
    <property type="project" value="InterPro"/>
</dbReference>
<dbReference type="AlphaFoldDB" id="A0AA36M9N3"/>
<evidence type="ECO:0000256" key="2">
    <source>
        <dbReference type="ARBA" id="ARBA00010112"/>
    </source>
</evidence>
<evidence type="ECO:0000256" key="1">
    <source>
        <dbReference type="ARBA" id="ARBA00004613"/>
    </source>
</evidence>
<dbReference type="PANTHER" id="PTHR21700:SF24">
    <property type="entry name" value="TRANSTHYRETIN-LIKE FAMILY PROTEIN"/>
    <property type="match status" value="1"/>
</dbReference>
<proteinExistence type="inferred from homology"/>
<organism evidence="6 7">
    <name type="scientific">Cylicocyclus nassatus</name>
    <name type="common">Nematode worm</name>
    <dbReference type="NCBI Taxonomy" id="53992"/>
    <lineage>
        <taxon>Eukaryota</taxon>
        <taxon>Metazoa</taxon>
        <taxon>Ecdysozoa</taxon>
        <taxon>Nematoda</taxon>
        <taxon>Chromadorea</taxon>
        <taxon>Rhabditida</taxon>
        <taxon>Rhabditina</taxon>
        <taxon>Rhabditomorpha</taxon>
        <taxon>Strongyloidea</taxon>
        <taxon>Strongylidae</taxon>
        <taxon>Cylicocyclus</taxon>
    </lineage>
</organism>
<keyword evidence="4 5" id="KW-0732">Signal</keyword>
<sequence>MHSLFLLLLVVAVLLNQTEGLFGIGRMQSVAVTGAVECNGSPMPGVGVKLSEKDLFFDTDLDEGKTDKTGSFYLYGSKREITTIDPRLYIYHKCNYHGMQSLYLLLLVTAALLNQAEGLFGVIGRMQSVAVTGAVECNGSPMSGVAVKLNEKEIFFDTELDEGKTDKAGSFYLYGGKRQITTIDPKLYIYHKCNYHGPCYKKIGIEVPSAYVVHGRYPQFSYNVGMIKLGAMPKGETVECLN</sequence>
<evidence type="ECO:0000256" key="5">
    <source>
        <dbReference type="SAM" id="SignalP"/>
    </source>
</evidence>
<gene>
    <name evidence="6" type="ORF">CYNAS_LOCUS13730</name>
</gene>
<dbReference type="InterPro" id="IPR038479">
    <property type="entry name" value="Transthyretin-like_sf"/>
</dbReference>